<proteinExistence type="predicted"/>
<comment type="caution">
    <text evidence="1">The sequence shown here is derived from an EMBL/GenBank/DDBJ whole genome shotgun (WGS) entry which is preliminary data.</text>
</comment>
<gene>
    <name evidence="1" type="ORF">PXEA_LOCUS29244</name>
</gene>
<sequence length="130" mass="13872">MFVRKAQITVGLPDLYQTGLEAIAGGVCSCEPGPEVVGRSVGRAGRDARLQGVMCPSGPADNGHSHLSTLFLTSIRSIREARRRQSSAVGSRWLKISVCCAYLCVCVCVCSCMCVNVSRPTDRQPAKTVV</sequence>
<dbReference type="Proteomes" id="UP000784294">
    <property type="component" value="Unassembled WGS sequence"/>
</dbReference>
<evidence type="ECO:0000313" key="1">
    <source>
        <dbReference type="EMBL" id="VEL35804.1"/>
    </source>
</evidence>
<evidence type="ECO:0000313" key="2">
    <source>
        <dbReference type="Proteomes" id="UP000784294"/>
    </source>
</evidence>
<reference evidence="1" key="1">
    <citation type="submission" date="2018-11" db="EMBL/GenBank/DDBJ databases">
        <authorList>
            <consortium name="Pathogen Informatics"/>
        </authorList>
    </citation>
    <scope>NUCLEOTIDE SEQUENCE</scope>
</reference>
<name>A0A448XFV2_9PLAT</name>
<accession>A0A448XFV2</accession>
<dbReference type="AlphaFoldDB" id="A0A448XFV2"/>
<dbReference type="EMBL" id="CAAALY010250731">
    <property type="protein sequence ID" value="VEL35804.1"/>
    <property type="molecule type" value="Genomic_DNA"/>
</dbReference>
<organism evidence="1 2">
    <name type="scientific">Protopolystoma xenopodis</name>
    <dbReference type="NCBI Taxonomy" id="117903"/>
    <lineage>
        <taxon>Eukaryota</taxon>
        <taxon>Metazoa</taxon>
        <taxon>Spiralia</taxon>
        <taxon>Lophotrochozoa</taxon>
        <taxon>Platyhelminthes</taxon>
        <taxon>Monogenea</taxon>
        <taxon>Polyopisthocotylea</taxon>
        <taxon>Polystomatidea</taxon>
        <taxon>Polystomatidae</taxon>
        <taxon>Protopolystoma</taxon>
    </lineage>
</organism>
<protein>
    <submittedName>
        <fullName evidence="1">Uncharacterized protein</fullName>
    </submittedName>
</protein>
<keyword evidence="2" id="KW-1185">Reference proteome</keyword>